<dbReference type="AlphaFoldDB" id="A0A160T5L9"/>
<dbReference type="KEGG" id="pbf:CFX0092_A3356"/>
<organism evidence="4 5">
    <name type="scientific">Candidatus Promineifilum breve</name>
    <dbReference type="NCBI Taxonomy" id="1806508"/>
    <lineage>
        <taxon>Bacteria</taxon>
        <taxon>Bacillati</taxon>
        <taxon>Chloroflexota</taxon>
        <taxon>Ardenticatenia</taxon>
        <taxon>Candidatus Promineifilales</taxon>
        <taxon>Candidatus Promineifilaceae</taxon>
        <taxon>Candidatus Promineifilum</taxon>
    </lineage>
</organism>
<protein>
    <submittedName>
        <fullName evidence="4">Aminotransferase class-III</fullName>
    </submittedName>
</protein>
<dbReference type="Proteomes" id="UP000215027">
    <property type="component" value="Chromosome I"/>
</dbReference>
<dbReference type="GO" id="GO:0008483">
    <property type="term" value="F:transaminase activity"/>
    <property type="evidence" value="ECO:0007669"/>
    <property type="project" value="UniProtKB-KW"/>
</dbReference>
<dbReference type="SUPFAM" id="SSF53383">
    <property type="entry name" value="PLP-dependent transferases"/>
    <property type="match status" value="1"/>
</dbReference>
<reference evidence="4" key="1">
    <citation type="submission" date="2016-01" db="EMBL/GenBank/DDBJ databases">
        <authorList>
            <person name="Mcilroy J.S."/>
            <person name="Karst M S."/>
            <person name="Albertsen M."/>
        </authorList>
    </citation>
    <scope>NUCLEOTIDE SEQUENCE</scope>
    <source>
        <strain evidence="4">Cfx-K</strain>
    </source>
</reference>
<dbReference type="OrthoDB" id="9807885at2"/>
<evidence type="ECO:0000313" key="4">
    <source>
        <dbReference type="EMBL" id="CUS05234.2"/>
    </source>
</evidence>
<dbReference type="GO" id="GO:0030170">
    <property type="term" value="F:pyridoxal phosphate binding"/>
    <property type="evidence" value="ECO:0007669"/>
    <property type="project" value="InterPro"/>
</dbReference>
<evidence type="ECO:0000256" key="1">
    <source>
        <dbReference type="ARBA" id="ARBA00001933"/>
    </source>
</evidence>
<gene>
    <name evidence="4" type="ORF">CFX0092_A3356</name>
</gene>
<dbReference type="PANTHER" id="PTHR43713">
    <property type="entry name" value="GLUTAMATE-1-SEMIALDEHYDE 2,1-AMINOMUTASE"/>
    <property type="match status" value="1"/>
</dbReference>
<keyword evidence="5" id="KW-1185">Reference proteome</keyword>
<dbReference type="Gene3D" id="3.90.1150.10">
    <property type="entry name" value="Aspartate Aminotransferase, domain 1"/>
    <property type="match status" value="1"/>
</dbReference>
<dbReference type="RefSeq" id="WP_095044473.1">
    <property type="nucleotide sequence ID" value="NZ_LN890655.1"/>
</dbReference>
<accession>A0A160T5L9</accession>
<comment type="similarity">
    <text evidence="3">Belongs to the class-III pyridoxal-phosphate-dependent aminotransferase family.</text>
</comment>
<keyword evidence="4" id="KW-0808">Transferase</keyword>
<dbReference type="Pfam" id="PF00202">
    <property type="entry name" value="Aminotran_3"/>
    <property type="match status" value="1"/>
</dbReference>
<evidence type="ECO:0000256" key="3">
    <source>
        <dbReference type="RuleBase" id="RU003560"/>
    </source>
</evidence>
<keyword evidence="2 3" id="KW-0663">Pyridoxal phosphate</keyword>
<keyword evidence="4" id="KW-0032">Aminotransferase</keyword>
<dbReference type="InterPro" id="IPR015421">
    <property type="entry name" value="PyrdxlP-dep_Trfase_major"/>
</dbReference>
<comment type="cofactor">
    <cofactor evidence="1">
        <name>pyridoxal 5'-phosphate</name>
        <dbReference type="ChEBI" id="CHEBI:597326"/>
    </cofactor>
</comment>
<dbReference type="Gene3D" id="3.40.640.10">
    <property type="entry name" value="Type I PLP-dependent aspartate aminotransferase-like (Major domain)"/>
    <property type="match status" value="1"/>
</dbReference>
<dbReference type="InterPro" id="IPR015422">
    <property type="entry name" value="PyrdxlP-dep_Trfase_small"/>
</dbReference>
<dbReference type="PANTHER" id="PTHR43713:SF3">
    <property type="entry name" value="GLUTAMATE-1-SEMIALDEHYDE 2,1-AMINOMUTASE 1, CHLOROPLASTIC-RELATED"/>
    <property type="match status" value="1"/>
</dbReference>
<proteinExistence type="inferred from homology"/>
<name>A0A160T5L9_9CHLR</name>
<sequence length="444" mass="48944">MPNTVRLDQDYPTITESEKLHARAAGLIPAFAQTLAKGPTQYVDGVAPKYLRRAKGARVWDVDGNEYLDYNMAIGPISLGYGYEPVDAAVRGQLEDGIVFPLIHPLEVEIAELVREVIPNAESVRYAKAGAEVTSAAVRLARAYTGRDKVLCCGYHGWHDWYIGITARNLGVPQAVKDLVYTFNYNDMDSVMAALDDDTACVILEPMTFDFPKDDFLQKLKDACHAKGALLIFDEMWTGFRWALGGAQEYFGVTADLACYSKAIANGMPLAVLAGRADVMSLLDEHVFFFTTFGGETLSLAAAGATIRELRDKDVPAELARKGQKLMDGYNDIATELGLRDVTHCKGHPARGLIFFDDKGGQGLLMKSLVQQELIKRGILWSGFHNMCYSHTEDDLAYTLEAYGQALAELKAGLENDDLAARLRGKPVQPVFRRTDSFNLKPAR</sequence>
<dbReference type="InterPro" id="IPR015424">
    <property type="entry name" value="PyrdxlP-dep_Trfase"/>
</dbReference>
<evidence type="ECO:0000256" key="2">
    <source>
        <dbReference type="ARBA" id="ARBA00022898"/>
    </source>
</evidence>
<dbReference type="InterPro" id="IPR005814">
    <property type="entry name" value="Aminotrans_3"/>
</dbReference>
<dbReference type="EMBL" id="LN890655">
    <property type="protein sequence ID" value="CUS05234.2"/>
    <property type="molecule type" value="Genomic_DNA"/>
</dbReference>
<evidence type="ECO:0000313" key="5">
    <source>
        <dbReference type="Proteomes" id="UP000215027"/>
    </source>
</evidence>